<dbReference type="Proteomes" id="UP000008063">
    <property type="component" value="Unassembled WGS sequence"/>
</dbReference>
<dbReference type="eggNOG" id="ENOG502SE9H">
    <property type="taxonomic scope" value="Eukaryota"/>
</dbReference>
<organism evidence="4">
    <name type="scientific">Serpula lacrymans var. lacrymans (strain S7.3)</name>
    <name type="common">Dry rot fungus</name>
    <dbReference type="NCBI Taxonomy" id="936435"/>
    <lineage>
        <taxon>Eukaryota</taxon>
        <taxon>Fungi</taxon>
        <taxon>Dikarya</taxon>
        <taxon>Basidiomycota</taxon>
        <taxon>Agaricomycotina</taxon>
        <taxon>Agaricomycetes</taxon>
        <taxon>Agaricomycetidae</taxon>
        <taxon>Boletales</taxon>
        <taxon>Coniophorineae</taxon>
        <taxon>Serpulaceae</taxon>
        <taxon>Serpula</taxon>
    </lineage>
</organism>
<name>F8PTS9_SERL3</name>
<dbReference type="STRING" id="936435.F8PTS9"/>
<evidence type="ECO:0000256" key="1">
    <source>
        <dbReference type="SAM" id="MobiDB-lite"/>
    </source>
</evidence>
<evidence type="ECO:0000313" key="4">
    <source>
        <dbReference type="Proteomes" id="UP000008063"/>
    </source>
</evidence>
<evidence type="ECO:0000313" key="3">
    <source>
        <dbReference type="EMBL" id="EGO01074.1"/>
    </source>
</evidence>
<dbReference type="InParanoid" id="F8PTS9"/>
<feature type="region of interest" description="Disordered" evidence="1">
    <location>
        <begin position="1"/>
        <end position="22"/>
    </location>
</feature>
<feature type="domain" description="DUF4470" evidence="2">
    <location>
        <begin position="254"/>
        <end position="339"/>
    </location>
</feature>
<evidence type="ECO:0000259" key="2">
    <source>
        <dbReference type="Pfam" id="PF14737"/>
    </source>
</evidence>
<proteinExistence type="predicted"/>
<sequence>MASPAILLTNPPPPSAPSLSDDPICVLREYNDPEPMRDIFSTPLHRKSFTAVRVVNVRRGSYSFVNTIFHSLKKLFPAAEKKCTSLKAHHTRSQYFGDKLDHLNNVETVSDQYNCAWRVVCERARQEEILREYMETRRVITTDLKTGACGSLQVHLSQGWIYEAACNLPSAYTLSVTLGYECSTFGSPLSVAVELHRVPDSAACLMVHSWQTTSQVWHQSPNVPIQRSPPPVILAYNPMAHPLVWPGKYFFYAIGNTSATCLTRDLPPEAPANILLLGCGDARNVLYTIYCDTAHLSRRLDFTCCDIDPAILARNVILLTMVVDNQPCTIIWNIFFHFRLDKDSHSTLVKQCKKLLGLSSTLKDWNASSYGRCIKMCTQYTLKELRRHWSLYVQMQNLPRKRTQSINDAFTRQSQKILRMSGRPCNAARSSGPLMMKATKTMSDQFQNYWKTGVTFTHAQAIDAATIINPTFVYSLAGEGCSVHYGTDPLTPFHLAALFGSANDEVAVEDAVKAAKTEFSDWCFTFLTSTSSASFPVIRFIVGDATVICRALRAFAMTSTCDLDIPLAQWTTQHIELNRDEYISGGAPSTFDVIDTSNIEDHVGLLNILVASVPLLSSAPSSVLYTESLFSHGDGLEKDFRERLYGDITVMGLLLGLCPSDYLSGFTTRYNAQQVGQVTAWKSPSSVDRIASSQDATAPPVFDPSQLGTILYDIYRSMFEKEDSGHFWRLNQGNLAEAVSGSNIIHCTRESFVLFLRLVRDRLGVSDGAWLQVMDRFFVLEDADTSLKMDTLHYQDLCGLLHLHGVYTVPIYHNTVPSTGRFSSWDTVPPLVRIILIIPRERISALKSSLDDAGTPLLQCDIQGKWSQNTFTAVHVSFGNVVSSGSDAHPQVTIEQDPKGWTGSSPLVASFTIPARLLTDIESPDALSVCLSVRSTPAAVLLMSKLGMRLVVFSAKLLDRRQVHVLPGRPVSRVRPASPLPPPYPAVAGVVDSIGLSGAISVELDERRGVVAFLTCRMTVQDEEIKNVLALGAKPLVVQISPCVLRVTVGSGIQDIIYPFPVVGSEHKLRVGSPSYIEVAVPASCSSKPDGIGFDLLPMIQTGECISPWNVHRLDLARLPSLDVYGSKIDQWLQPHIASMASPREKSPRLTCARDALQLLNNTLHTMLVHSSGIQGKSVQRLFAWRDKGAGNRDQGMVFFIDDLKYDLGSHTVVCDGFVLPLNPTISKELAKPLAELTAQGNIENISVSPHEMKIWRQALPAFVERCRSSWKHADHCEYQKSQAKIPPLGNADDADSDPLCHCGRGQDVDGMYKMVLWKPLAPYVTRVALSPLFAVSYVDRTAGEPAAYGGLQRVKVVCSTSLKLAFLGGMLYCLLRAVG</sequence>
<dbReference type="HOGENOM" id="CLU_007974_0_1_1"/>
<dbReference type="EMBL" id="GL945478">
    <property type="protein sequence ID" value="EGO01074.1"/>
    <property type="molecule type" value="Genomic_DNA"/>
</dbReference>
<reference evidence="4" key="1">
    <citation type="journal article" date="2011" name="Science">
        <title>The plant cell wall-decomposing machinery underlies the functional diversity of forest fungi.</title>
        <authorList>
            <person name="Eastwood D.C."/>
            <person name="Floudas D."/>
            <person name="Binder M."/>
            <person name="Majcherczyk A."/>
            <person name="Schneider P."/>
            <person name="Aerts A."/>
            <person name="Asiegbu F.O."/>
            <person name="Baker S.E."/>
            <person name="Barry K."/>
            <person name="Bendiksby M."/>
            <person name="Blumentritt M."/>
            <person name="Coutinho P.M."/>
            <person name="Cullen D."/>
            <person name="de Vries R.P."/>
            <person name="Gathman A."/>
            <person name="Goodell B."/>
            <person name="Henrissat B."/>
            <person name="Ihrmark K."/>
            <person name="Kauserud H."/>
            <person name="Kohler A."/>
            <person name="LaButti K."/>
            <person name="Lapidus A."/>
            <person name="Lavin J.L."/>
            <person name="Lee Y.-H."/>
            <person name="Lindquist E."/>
            <person name="Lilly W."/>
            <person name="Lucas S."/>
            <person name="Morin E."/>
            <person name="Murat C."/>
            <person name="Oguiza J.A."/>
            <person name="Park J."/>
            <person name="Pisabarro A.G."/>
            <person name="Riley R."/>
            <person name="Rosling A."/>
            <person name="Salamov A."/>
            <person name="Schmidt O."/>
            <person name="Schmutz J."/>
            <person name="Skrede I."/>
            <person name="Stenlid J."/>
            <person name="Wiebenga A."/>
            <person name="Xie X."/>
            <person name="Kuees U."/>
            <person name="Hibbett D.S."/>
            <person name="Hoffmeister D."/>
            <person name="Hoegberg N."/>
            <person name="Martin F."/>
            <person name="Grigoriev I.V."/>
            <person name="Watkinson S.C."/>
        </authorList>
    </citation>
    <scope>NUCLEOTIDE SEQUENCE [LARGE SCALE GENOMIC DNA]</scope>
    <source>
        <strain evidence="4">strain S7.3</strain>
    </source>
</reference>
<accession>F8PTS9</accession>
<keyword evidence="4" id="KW-1185">Reference proteome</keyword>
<gene>
    <name evidence="3" type="ORF">SERLA73DRAFT_72047</name>
</gene>
<dbReference type="InterPro" id="IPR027974">
    <property type="entry name" value="DUF4470"/>
</dbReference>
<protein>
    <recommendedName>
        <fullName evidence="2">DUF4470 domain-containing protein</fullName>
    </recommendedName>
</protein>
<dbReference type="Pfam" id="PF14737">
    <property type="entry name" value="DUF4470"/>
    <property type="match status" value="1"/>
</dbReference>